<feature type="binding site" evidence="10">
    <location>
        <position position="225"/>
    </location>
    <ligand>
        <name>Mn(2+)</name>
        <dbReference type="ChEBI" id="CHEBI:29035"/>
    </ligand>
</feature>
<dbReference type="GO" id="GO:0046872">
    <property type="term" value="F:metal ion binding"/>
    <property type="evidence" value="ECO:0007669"/>
    <property type="project" value="UniProtKB-UniRule"/>
</dbReference>
<evidence type="ECO:0000256" key="7">
    <source>
        <dbReference type="ARBA" id="ARBA00023125"/>
    </source>
</evidence>
<evidence type="ECO:0000256" key="4">
    <source>
        <dbReference type="ARBA" id="ARBA00022801"/>
    </source>
</evidence>
<dbReference type="PANTHER" id="PTHR34353:SF2">
    <property type="entry name" value="CRISPR-ASSOCIATED ENDONUCLEASE CAS1 1"/>
    <property type="match status" value="1"/>
</dbReference>
<dbReference type="Proteomes" id="UP000190056">
    <property type="component" value="Unassembled WGS sequence"/>
</dbReference>
<accession>A0A9Q5WA55</accession>
<protein>
    <recommendedName>
        <fullName evidence="10">CRISPR-associated endonuclease Cas1</fullName>
        <ecNumber evidence="10">3.1.-.-</ecNumber>
    </recommendedName>
</protein>
<keyword evidence="7 10" id="KW-0238">DNA-binding</keyword>
<feature type="binding site" evidence="10">
    <location>
        <position position="159"/>
    </location>
    <ligand>
        <name>Mn(2+)</name>
        <dbReference type="ChEBI" id="CHEBI:29035"/>
    </ligand>
</feature>
<dbReference type="Pfam" id="PF01867">
    <property type="entry name" value="Cas_Cas1"/>
    <property type="match status" value="1"/>
</dbReference>
<keyword evidence="4 10" id="KW-0378">Hydrolase</keyword>
<dbReference type="InterPro" id="IPR042206">
    <property type="entry name" value="CRISPR-assoc_Cas1_C"/>
</dbReference>
<evidence type="ECO:0000313" key="12">
    <source>
        <dbReference type="Proteomes" id="UP000190056"/>
    </source>
</evidence>
<dbReference type="GO" id="GO:0051607">
    <property type="term" value="P:defense response to virus"/>
    <property type="evidence" value="ECO:0007669"/>
    <property type="project" value="UniProtKB-UniRule"/>
</dbReference>
<keyword evidence="6 10" id="KW-0051">Antiviral defense</keyword>
<dbReference type="NCBIfam" id="TIGR00287">
    <property type="entry name" value="cas1"/>
    <property type="match status" value="1"/>
</dbReference>
<dbReference type="GO" id="GO:0016787">
    <property type="term" value="F:hydrolase activity"/>
    <property type="evidence" value="ECO:0007669"/>
    <property type="project" value="UniProtKB-KW"/>
</dbReference>
<comment type="subunit">
    <text evidence="9 10">Homodimer, forms a heterotetramer with a Cas2 homodimer.</text>
</comment>
<feature type="binding site" evidence="10">
    <location>
        <position position="240"/>
    </location>
    <ligand>
        <name>Mn(2+)</name>
        <dbReference type="ChEBI" id="CHEBI:29035"/>
    </ligand>
</feature>
<evidence type="ECO:0000256" key="5">
    <source>
        <dbReference type="ARBA" id="ARBA00022842"/>
    </source>
</evidence>
<dbReference type="GO" id="GO:0004519">
    <property type="term" value="F:endonuclease activity"/>
    <property type="evidence" value="ECO:0007669"/>
    <property type="project" value="UniProtKB-UniRule"/>
</dbReference>
<evidence type="ECO:0000256" key="10">
    <source>
        <dbReference type="HAMAP-Rule" id="MF_01470"/>
    </source>
</evidence>
<keyword evidence="5 10" id="KW-0460">Magnesium</keyword>
<comment type="function">
    <text evidence="10">CRISPR (clustered regularly interspaced short palindromic repeat), is an adaptive immune system that provides protection against mobile genetic elements (viruses, transposable elements and conjugative plasmids). CRISPR clusters contain spacers, sequences complementary to antecedent mobile elements, and target invading nucleic acids. CRISPR clusters are transcribed and processed into CRISPR RNA (crRNA). Acts as a dsDNA endonuclease. Involved in the integration of spacer DNA into the CRISPR cassette.</text>
</comment>
<dbReference type="PANTHER" id="PTHR34353">
    <property type="entry name" value="CRISPR-ASSOCIATED ENDONUCLEASE CAS1 1"/>
    <property type="match status" value="1"/>
</dbReference>
<organism evidence="11 12">
    <name type="scientific">Cylindrospermopsis raciborskii CENA302</name>
    <dbReference type="NCBI Taxonomy" id="1170768"/>
    <lineage>
        <taxon>Bacteria</taxon>
        <taxon>Bacillati</taxon>
        <taxon>Cyanobacteriota</taxon>
        <taxon>Cyanophyceae</taxon>
        <taxon>Nostocales</taxon>
        <taxon>Aphanizomenonaceae</taxon>
        <taxon>Cylindrospermopsis</taxon>
    </lineage>
</organism>
<keyword evidence="1 10" id="KW-0540">Nuclease</keyword>
<dbReference type="CDD" id="cd09634">
    <property type="entry name" value="Cas1_I-II-III"/>
    <property type="match status" value="1"/>
</dbReference>
<comment type="cofactor">
    <cofactor evidence="10">
        <name>Mg(2+)</name>
        <dbReference type="ChEBI" id="CHEBI:18420"/>
    </cofactor>
    <cofactor evidence="10">
        <name>Mn(2+)</name>
        <dbReference type="ChEBI" id="CHEBI:29035"/>
    </cofactor>
</comment>
<dbReference type="AlphaFoldDB" id="A0A9Q5WA55"/>
<dbReference type="EC" id="3.1.-.-" evidence="10"/>
<proteinExistence type="inferred from homology"/>
<reference evidence="11 12" key="1">
    <citation type="submission" date="2017-01" db="EMBL/GenBank/DDBJ databases">
        <authorList>
            <person name="Abreu V.A."/>
            <person name="Popin R.V."/>
            <person name="Rigonato J."/>
            <person name="Andreote A.P."/>
            <person name="Schaker P.C."/>
            <person name="Hoff-Risseti C."/>
            <person name="Alvarenga D.O."/>
            <person name="Varani A.M."/>
            <person name="Fiore M.F."/>
        </authorList>
    </citation>
    <scope>NUCLEOTIDE SEQUENCE [LARGE SCALE GENOMIC DNA]</scope>
    <source>
        <strain evidence="11 12">CENA302</strain>
    </source>
</reference>
<evidence type="ECO:0000256" key="8">
    <source>
        <dbReference type="ARBA" id="ARBA00023211"/>
    </source>
</evidence>
<evidence type="ECO:0000256" key="3">
    <source>
        <dbReference type="ARBA" id="ARBA00022759"/>
    </source>
</evidence>
<dbReference type="InterPro" id="IPR002729">
    <property type="entry name" value="CRISPR-assoc_Cas1"/>
</dbReference>
<dbReference type="HAMAP" id="MF_01470">
    <property type="entry name" value="Cas1"/>
    <property type="match status" value="1"/>
</dbReference>
<keyword evidence="2 10" id="KW-0479">Metal-binding</keyword>
<dbReference type="Gene3D" id="3.100.10.20">
    <property type="entry name" value="CRISPR-associated endonuclease Cas1, N-terminal domain"/>
    <property type="match status" value="1"/>
</dbReference>
<dbReference type="RefSeq" id="WP_071247813.1">
    <property type="nucleotide sequence ID" value="NZ_MTPU01000026.1"/>
</dbReference>
<dbReference type="Gene3D" id="1.20.120.920">
    <property type="entry name" value="CRISPR-associated endonuclease Cas1, C-terminal domain"/>
    <property type="match status" value="1"/>
</dbReference>
<gene>
    <name evidence="10" type="primary">cas1</name>
    <name evidence="11" type="ORF">CENA302_06000</name>
</gene>
<dbReference type="GO" id="GO:0003677">
    <property type="term" value="F:DNA binding"/>
    <property type="evidence" value="ECO:0007669"/>
    <property type="project" value="UniProtKB-KW"/>
</dbReference>
<comment type="caution">
    <text evidence="11">The sequence shown here is derived from an EMBL/GenBank/DDBJ whole genome shotgun (WGS) entry which is preliminary data.</text>
</comment>
<name>A0A9Q5WA55_9CYAN</name>
<keyword evidence="8 10" id="KW-0464">Manganese</keyword>
<keyword evidence="3 10" id="KW-0255">Endonuclease</keyword>
<dbReference type="InterPro" id="IPR050646">
    <property type="entry name" value="Cas1"/>
</dbReference>
<evidence type="ECO:0000256" key="1">
    <source>
        <dbReference type="ARBA" id="ARBA00022722"/>
    </source>
</evidence>
<evidence type="ECO:0000256" key="9">
    <source>
        <dbReference type="ARBA" id="ARBA00038592"/>
    </source>
</evidence>
<comment type="similarity">
    <text evidence="10">Belongs to the CRISPR-associated endonuclease Cas1 family.</text>
</comment>
<dbReference type="InterPro" id="IPR042211">
    <property type="entry name" value="CRISPR-assoc_Cas1_N"/>
</dbReference>
<evidence type="ECO:0000256" key="2">
    <source>
        <dbReference type="ARBA" id="ARBA00022723"/>
    </source>
</evidence>
<evidence type="ECO:0000256" key="6">
    <source>
        <dbReference type="ARBA" id="ARBA00023118"/>
    </source>
</evidence>
<evidence type="ECO:0000313" key="11">
    <source>
        <dbReference type="EMBL" id="OPH10349.1"/>
    </source>
</evidence>
<dbReference type="GO" id="GO:0043571">
    <property type="term" value="P:maintenance of CRISPR repeat elements"/>
    <property type="evidence" value="ECO:0007669"/>
    <property type="project" value="UniProtKB-UniRule"/>
</dbReference>
<sequence length="334" mass="38383">MTILFLLEQDTLVRQTDERLEIFKYDKRLTDVPLCKLEAVVVFGKVILTIPVLKVLNERSIPITYLSEEGRTVATLLPEPNPNAILRAKQYQASFDQRKTLDIAREFVRGKLFNQHTVLARFSRQNERSERIGVALKSLKSCQKSLDQTTSLNELRGYEGQGASSYFGVLGELLTDTPWEFSHRTRRPPTDPVNALLGFGYALLYGDCRAALHAVGLDPYQGFLHGERYGRANLALDLMEEFRPIFVDGLVLQLLRNNGLEQDCFRNYPGGAVYLNEEGIKKFIQSYEQRKNTTFQHPVFEIQTDYRRALILQSRLLAKHLNQEIDNYLPLKIR</sequence>
<dbReference type="EMBL" id="MTPU01000026">
    <property type="protein sequence ID" value="OPH10349.1"/>
    <property type="molecule type" value="Genomic_DNA"/>
</dbReference>